<comment type="caution">
    <text evidence="1">The sequence shown here is derived from an EMBL/GenBank/DDBJ whole genome shotgun (WGS) entry which is preliminary data.</text>
</comment>
<evidence type="ECO:0000313" key="1">
    <source>
        <dbReference type="EMBL" id="KAJ7534635.1"/>
    </source>
</evidence>
<sequence>MAAAAAAALSQSSDDAILVERVGKEDLELIETAILRLLKDQQVSGAATQKHKGFARPSHEEDDERSAEEMGYTVCSSELEKEEHPRATGKEFDLLSKLLKQVHNLKSQRRSNDFLQKQKGSLGHSELSGLSKAHLEAENREGTELKEATETALKAAMAAADAAKAAAVSVAKNSEAIESLLKTLNSHSEEAEDSSILVSVQQLEESHEKPRTEKKKKKNNNKDIAKVLEKQNRVTHWILGFMVVATSIWRFKVISLVLKFQRKLTNPFESLGGIFSEGSKCDHHNHLLHHKDEVESPKGPHLPLPLPRLELPTVFQHDDIETRKRSAHDL</sequence>
<reference evidence="2" key="1">
    <citation type="journal article" date="2024" name="Proc. Natl. Acad. Sci. U.S.A.">
        <title>Extraordinary preservation of gene collinearity over three hundred million years revealed in homosporous lycophytes.</title>
        <authorList>
            <person name="Li C."/>
            <person name="Wickell D."/>
            <person name="Kuo L.Y."/>
            <person name="Chen X."/>
            <person name="Nie B."/>
            <person name="Liao X."/>
            <person name="Peng D."/>
            <person name="Ji J."/>
            <person name="Jenkins J."/>
            <person name="Williams M."/>
            <person name="Shu S."/>
            <person name="Plott C."/>
            <person name="Barry K."/>
            <person name="Rajasekar S."/>
            <person name="Grimwood J."/>
            <person name="Han X."/>
            <person name="Sun S."/>
            <person name="Hou Z."/>
            <person name="He W."/>
            <person name="Dai G."/>
            <person name="Sun C."/>
            <person name="Schmutz J."/>
            <person name="Leebens-Mack J.H."/>
            <person name="Li F.W."/>
            <person name="Wang L."/>
        </authorList>
    </citation>
    <scope>NUCLEOTIDE SEQUENCE [LARGE SCALE GENOMIC DNA]</scope>
    <source>
        <strain evidence="2">cv. PW_Plant_1</strain>
    </source>
</reference>
<dbReference type="EMBL" id="CM055104">
    <property type="protein sequence ID" value="KAJ7534635.1"/>
    <property type="molecule type" value="Genomic_DNA"/>
</dbReference>
<protein>
    <submittedName>
        <fullName evidence="1">Uncharacterized protein</fullName>
    </submittedName>
</protein>
<name>A0ACC2BY43_DIPCM</name>
<organism evidence="1 2">
    <name type="scientific">Diphasiastrum complanatum</name>
    <name type="common">Issler's clubmoss</name>
    <name type="synonym">Lycopodium complanatum</name>
    <dbReference type="NCBI Taxonomy" id="34168"/>
    <lineage>
        <taxon>Eukaryota</taxon>
        <taxon>Viridiplantae</taxon>
        <taxon>Streptophyta</taxon>
        <taxon>Embryophyta</taxon>
        <taxon>Tracheophyta</taxon>
        <taxon>Lycopodiopsida</taxon>
        <taxon>Lycopodiales</taxon>
        <taxon>Lycopodiaceae</taxon>
        <taxon>Lycopodioideae</taxon>
        <taxon>Diphasiastrum</taxon>
    </lineage>
</organism>
<dbReference type="Proteomes" id="UP001162992">
    <property type="component" value="Chromosome 13"/>
</dbReference>
<gene>
    <name evidence="1" type="ORF">O6H91_13G103800</name>
</gene>
<evidence type="ECO:0000313" key="2">
    <source>
        <dbReference type="Proteomes" id="UP001162992"/>
    </source>
</evidence>
<keyword evidence="2" id="KW-1185">Reference proteome</keyword>
<accession>A0ACC2BY43</accession>
<proteinExistence type="predicted"/>